<feature type="region of interest" description="Disordered" evidence="1">
    <location>
        <begin position="1"/>
        <end position="20"/>
    </location>
</feature>
<sequence length="72" mass="8218">MLTLTDDEIEEITNRRQRPAQSRVLKALGIRHQTRPDGSLLVYRSAMPKAADTIQPREPQLRLRNGPSAQVR</sequence>
<protein>
    <recommendedName>
        <fullName evidence="2">DUF4224 domain-containing protein</fullName>
    </recommendedName>
</protein>
<reference evidence="3" key="1">
    <citation type="submission" date="2019-03" db="EMBL/GenBank/DDBJ databases">
        <authorList>
            <person name="Danneels B."/>
        </authorList>
    </citation>
    <scope>NUCLEOTIDE SEQUENCE</scope>
</reference>
<gene>
    <name evidence="3" type="ORF">BER1_1088</name>
    <name evidence="4" type="ORF">BER2_1671</name>
</gene>
<evidence type="ECO:0000259" key="2">
    <source>
        <dbReference type="Pfam" id="PF13986"/>
    </source>
</evidence>
<proteinExistence type="predicted"/>
<feature type="domain" description="DUF4224" evidence="2">
    <location>
        <begin position="3"/>
        <end position="46"/>
    </location>
</feature>
<dbReference type="EMBL" id="CAADIE010000001">
    <property type="protein sequence ID" value="VFR32363.1"/>
    <property type="molecule type" value="Genomic_DNA"/>
</dbReference>
<feature type="region of interest" description="Disordered" evidence="1">
    <location>
        <begin position="51"/>
        <end position="72"/>
    </location>
</feature>
<evidence type="ECO:0000256" key="1">
    <source>
        <dbReference type="SAM" id="MobiDB-lite"/>
    </source>
</evidence>
<dbReference type="Pfam" id="PF13986">
    <property type="entry name" value="DUF4224"/>
    <property type="match status" value="1"/>
</dbReference>
<accession>A0A484Q2E6</accession>
<evidence type="ECO:0000313" key="4">
    <source>
        <dbReference type="EMBL" id="VFR44202.1"/>
    </source>
</evidence>
<evidence type="ECO:0000313" key="3">
    <source>
        <dbReference type="EMBL" id="VFR32363.1"/>
    </source>
</evidence>
<dbReference type="InterPro" id="IPR025319">
    <property type="entry name" value="DUF4224"/>
</dbReference>
<dbReference type="AlphaFoldDB" id="A0A484Q2E6"/>
<organism evidence="3">
    <name type="scientific">plant metagenome</name>
    <dbReference type="NCBI Taxonomy" id="1297885"/>
    <lineage>
        <taxon>unclassified sequences</taxon>
        <taxon>metagenomes</taxon>
        <taxon>organismal metagenomes</taxon>
    </lineage>
</organism>
<dbReference type="EMBL" id="CAADIH010000018">
    <property type="protein sequence ID" value="VFR44202.1"/>
    <property type="molecule type" value="Genomic_DNA"/>
</dbReference>
<feature type="compositionally biased region" description="Acidic residues" evidence="1">
    <location>
        <begin position="1"/>
        <end position="11"/>
    </location>
</feature>
<name>A0A484Q2E6_9ZZZZ</name>